<feature type="region of interest" description="Disordered" evidence="4">
    <location>
        <begin position="1"/>
        <end position="42"/>
    </location>
</feature>
<evidence type="ECO:0000256" key="3">
    <source>
        <dbReference type="ARBA" id="ARBA00022801"/>
    </source>
</evidence>
<feature type="domain" description="Ubiquitin-like protease family profile" evidence="5">
    <location>
        <begin position="158"/>
        <end position="281"/>
    </location>
</feature>
<protein>
    <submittedName>
        <fullName evidence="6">Ulp1 protease family, C-terminal catalytic domain-containing protein</fullName>
    </submittedName>
</protein>
<dbReference type="GO" id="GO:0006508">
    <property type="term" value="P:proteolysis"/>
    <property type="evidence" value="ECO:0007669"/>
    <property type="project" value="UniProtKB-KW"/>
</dbReference>
<proteinExistence type="inferred from homology"/>
<evidence type="ECO:0000259" key="5">
    <source>
        <dbReference type="Pfam" id="PF02902"/>
    </source>
</evidence>
<sequence>MVEEQEIPAKSSMEESDATASETVMGNSNMEGQAVEKSIEERVTEPSEIVAEDSTMEEQVVADPSETKAEDLTMEDQVAGPAWEPIFKSERGDFLFHFDMETITPNLEVSTNVIDVWSQILNVLELYKEDDRLPTRYFFKISGINLLYFIEKHTNEEKLQSFTKSVDECFREDEKHLKSLENFDILFFPVCRENHLYLICADFINGLFRVIDNSSNGTDFEERYKSIPEEIKKVLVAYLDQVKHPNTERIRNTKPIRMQMKWRTKNNHVDCGVFLMLHMESYHGLKNWDCGLFLESDKQKRQLDLLRSKYAAKILLSDLNLIKNKFLKLVQVFEEKSENERKKMIDYAIVHRKERESS</sequence>
<dbReference type="EMBL" id="PKPP01002717">
    <property type="protein sequence ID" value="PWA73598.1"/>
    <property type="molecule type" value="Genomic_DNA"/>
</dbReference>
<name>A0A2U1NJD7_ARTAN</name>
<gene>
    <name evidence="6" type="ORF">CTI12_AA259700</name>
</gene>
<evidence type="ECO:0000313" key="6">
    <source>
        <dbReference type="EMBL" id="PWA73598.1"/>
    </source>
</evidence>
<evidence type="ECO:0000256" key="4">
    <source>
        <dbReference type="SAM" id="MobiDB-lite"/>
    </source>
</evidence>
<keyword evidence="3" id="KW-0378">Hydrolase</keyword>
<evidence type="ECO:0000256" key="2">
    <source>
        <dbReference type="ARBA" id="ARBA00022670"/>
    </source>
</evidence>
<keyword evidence="2 6" id="KW-0645">Protease</keyword>
<dbReference type="InterPro" id="IPR003653">
    <property type="entry name" value="Peptidase_C48_C"/>
</dbReference>
<evidence type="ECO:0000313" key="7">
    <source>
        <dbReference type="Proteomes" id="UP000245207"/>
    </source>
</evidence>
<feature type="compositionally biased region" description="Polar residues" evidence="4">
    <location>
        <begin position="18"/>
        <end position="31"/>
    </location>
</feature>
<comment type="caution">
    <text evidence="6">The sequence shown here is derived from an EMBL/GenBank/DDBJ whole genome shotgun (WGS) entry which is preliminary data.</text>
</comment>
<organism evidence="6 7">
    <name type="scientific">Artemisia annua</name>
    <name type="common">Sweet wormwood</name>
    <dbReference type="NCBI Taxonomy" id="35608"/>
    <lineage>
        <taxon>Eukaryota</taxon>
        <taxon>Viridiplantae</taxon>
        <taxon>Streptophyta</taxon>
        <taxon>Embryophyta</taxon>
        <taxon>Tracheophyta</taxon>
        <taxon>Spermatophyta</taxon>
        <taxon>Magnoliopsida</taxon>
        <taxon>eudicotyledons</taxon>
        <taxon>Gunneridae</taxon>
        <taxon>Pentapetalae</taxon>
        <taxon>asterids</taxon>
        <taxon>campanulids</taxon>
        <taxon>Asterales</taxon>
        <taxon>Asteraceae</taxon>
        <taxon>Asteroideae</taxon>
        <taxon>Anthemideae</taxon>
        <taxon>Artemisiinae</taxon>
        <taxon>Artemisia</taxon>
    </lineage>
</organism>
<dbReference type="Gene3D" id="3.40.395.10">
    <property type="entry name" value="Adenoviral Proteinase, Chain A"/>
    <property type="match status" value="1"/>
</dbReference>
<keyword evidence="7" id="KW-1185">Reference proteome</keyword>
<comment type="similarity">
    <text evidence="1">Belongs to the peptidase C48 family.</text>
</comment>
<dbReference type="GO" id="GO:0008234">
    <property type="term" value="F:cysteine-type peptidase activity"/>
    <property type="evidence" value="ECO:0007669"/>
    <property type="project" value="InterPro"/>
</dbReference>
<dbReference type="Pfam" id="PF02902">
    <property type="entry name" value="Peptidase_C48"/>
    <property type="match status" value="1"/>
</dbReference>
<dbReference type="InterPro" id="IPR038765">
    <property type="entry name" value="Papain-like_cys_pep_sf"/>
</dbReference>
<dbReference type="Proteomes" id="UP000245207">
    <property type="component" value="Unassembled WGS sequence"/>
</dbReference>
<evidence type="ECO:0000256" key="1">
    <source>
        <dbReference type="ARBA" id="ARBA00005234"/>
    </source>
</evidence>
<reference evidence="6 7" key="1">
    <citation type="journal article" date="2018" name="Mol. Plant">
        <title>The genome of Artemisia annua provides insight into the evolution of Asteraceae family and artemisinin biosynthesis.</title>
        <authorList>
            <person name="Shen Q."/>
            <person name="Zhang L."/>
            <person name="Liao Z."/>
            <person name="Wang S."/>
            <person name="Yan T."/>
            <person name="Shi P."/>
            <person name="Liu M."/>
            <person name="Fu X."/>
            <person name="Pan Q."/>
            <person name="Wang Y."/>
            <person name="Lv Z."/>
            <person name="Lu X."/>
            <person name="Zhang F."/>
            <person name="Jiang W."/>
            <person name="Ma Y."/>
            <person name="Chen M."/>
            <person name="Hao X."/>
            <person name="Li L."/>
            <person name="Tang Y."/>
            <person name="Lv G."/>
            <person name="Zhou Y."/>
            <person name="Sun X."/>
            <person name="Brodelius P.E."/>
            <person name="Rose J.K.C."/>
            <person name="Tang K."/>
        </authorList>
    </citation>
    <scope>NUCLEOTIDE SEQUENCE [LARGE SCALE GENOMIC DNA]</scope>
    <source>
        <strain evidence="7">cv. Huhao1</strain>
        <tissue evidence="6">Leaf</tissue>
    </source>
</reference>
<dbReference type="OrthoDB" id="1749240at2759"/>
<dbReference type="SUPFAM" id="SSF54001">
    <property type="entry name" value="Cysteine proteinases"/>
    <property type="match status" value="1"/>
</dbReference>
<accession>A0A2U1NJD7</accession>
<dbReference type="AlphaFoldDB" id="A0A2U1NJD7"/>